<gene>
    <name evidence="3" type="ORF">LAZ67_22000593</name>
</gene>
<dbReference type="InterPro" id="IPR009057">
    <property type="entry name" value="Homeodomain-like_sf"/>
</dbReference>
<evidence type="ECO:0000313" key="3">
    <source>
        <dbReference type="EMBL" id="UYV82697.1"/>
    </source>
</evidence>
<evidence type="ECO:0000313" key="4">
    <source>
        <dbReference type="Proteomes" id="UP001235939"/>
    </source>
</evidence>
<reference evidence="3 4" key="1">
    <citation type="submission" date="2022-03" db="EMBL/GenBank/DDBJ databases">
        <title>A chromosomal length assembly of Cordylochernes scorpioides.</title>
        <authorList>
            <person name="Zeh D."/>
            <person name="Zeh J."/>
        </authorList>
    </citation>
    <scope>NUCLEOTIDE SEQUENCE [LARGE SCALE GENOMIC DNA]</scope>
    <source>
        <strain evidence="3">IN4F17</strain>
        <tissue evidence="3">Whole Body</tissue>
    </source>
</reference>
<dbReference type="InterPro" id="IPR002492">
    <property type="entry name" value="Transposase_Tc1-like"/>
</dbReference>
<dbReference type="PANTHER" id="PTHR46060:SF1">
    <property type="entry name" value="MARINER MOS1 TRANSPOSASE-LIKE PROTEIN"/>
    <property type="match status" value="1"/>
</dbReference>
<name>A0ABY6LRC0_9ARAC</name>
<dbReference type="Pfam" id="PF01498">
    <property type="entry name" value="HTH_Tnp_Tc3_2"/>
    <property type="match status" value="1"/>
</dbReference>
<dbReference type="Proteomes" id="UP001235939">
    <property type="component" value="Chromosome 22"/>
</dbReference>
<protein>
    <recommendedName>
        <fullName evidence="2">Transposase Tc1-like domain-containing protein</fullName>
    </recommendedName>
</protein>
<proteinExistence type="predicted"/>
<organism evidence="3 4">
    <name type="scientific">Cordylochernes scorpioides</name>
    <dbReference type="NCBI Taxonomy" id="51811"/>
    <lineage>
        <taxon>Eukaryota</taxon>
        <taxon>Metazoa</taxon>
        <taxon>Ecdysozoa</taxon>
        <taxon>Arthropoda</taxon>
        <taxon>Chelicerata</taxon>
        <taxon>Arachnida</taxon>
        <taxon>Pseudoscorpiones</taxon>
        <taxon>Cheliferoidea</taxon>
        <taxon>Chernetidae</taxon>
        <taxon>Cordylochernes</taxon>
    </lineage>
</organism>
<evidence type="ECO:0000259" key="2">
    <source>
        <dbReference type="Pfam" id="PF01498"/>
    </source>
</evidence>
<dbReference type="EMBL" id="CP092884">
    <property type="protein sequence ID" value="UYV82697.1"/>
    <property type="molecule type" value="Genomic_DNA"/>
</dbReference>
<comment type="subcellular location">
    <subcellularLocation>
        <location evidence="1">Nucleus</location>
    </subcellularLocation>
</comment>
<feature type="domain" description="Transposase Tc1-like" evidence="2">
    <location>
        <begin position="298"/>
        <end position="360"/>
    </location>
</feature>
<keyword evidence="4" id="KW-1185">Reference proteome</keyword>
<dbReference type="InterPro" id="IPR052709">
    <property type="entry name" value="Transposase-MT_Hybrid"/>
</dbReference>
<sequence>MAGIECVLVKEGPGVLVGDISRMLRHSDGDGSACLANVCGRALLTRDRVDRANRMEGIRGGMRFRWLRHALVRCKSQHKRESRLKNLPRRNLFKIQRKHLSNANGDDNADILILLFVDQLPFEVYTINGRGALEAAILAGIGVGEWVLHFRSIPDNDRAFSLETPDVLFWNHFNETSSLIKKAFEDEILSRTQVYFWYKRFKDGRISIADNSRSGRPLTSITDRNIGQRSSFDQVSEFDRGRIVAYRNCTLSFREIGSRVGRNQTTVMQICDRWMQEGTTDRRVRSHTPQCTTLPAERQIVRIAMTDRSFTSRTLAQHIQSVTHHSVSARTIRRRLKQSGLSSRRPLLRLPLTQNHRRLRRPMMRSKKVVDGRME</sequence>
<accession>A0ABY6LRC0</accession>
<dbReference type="SUPFAM" id="SSF46689">
    <property type="entry name" value="Homeodomain-like"/>
    <property type="match status" value="1"/>
</dbReference>
<dbReference type="PANTHER" id="PTHR46060">
    <property type="entry name" value="MARINER MOS1 TRANSPOSASE-LIKE PROTEIN"/>
    <property type="match status" value="1"/>
</dbReference>
<evidence type="ECO:0000256" key="1">
    <source>
        <dbReference type="ARBA" id="ARBA00004123"/>
    </source>
</evidence>